<reference evidence="3 4" key="1">
    <citation type="submission" date="2018-01" db="EMBL/GenBank/DDBJ databases">
        <title>The whole genome sequencing and assembly of Halobacillus litoralis ERB031 strain.</title>
        <authorList>
            <person name="Lee S.-J."/>
            <person name="Park M.-K."/>
            <person name="Kim J.-Y."/>
            <person name="Lee Y.-J."/>
            <person name="Yi H."/>
            <person name="Bahn Y.-S."/>
            <person name="Kim J.F."/>
            <person name="Lee D.-W."/>
        </authorList>
    </citation>
    <scope>NUCLEOTIDE SEQUENCE [LARGE SCALE GENOMIC DNA]</scope>
    <source>
        <strain evidence="3 4">ERB 031</strain>
    </source>
</reference>
<comment type="similarity">
    <text evidence="1">Belongs to the UPF0213 family.</text>
</comment>
<dbReference type="PANTHER" id="PTHR34477:SF1">
    <property type="entry name" value="UPF0213 PROTEIN YHBQ"/>
    <property type="match status" value="1"/>
</dbReference>
<dbReference type="GO" id="GO:0004519">
    <property type="term" value="F:endonuclease activity"/>
    <property type="evidence" value="ECO:0007669"/>
    <property type="project" value="UniProtKB-KW"/>
</dbReference>
<dbReference type="AlphaFoldDB" id="A0A410MDF4"/>
<feature type="domain" description="GIY-YIG" evidence="2">
    <location>
        <begin position="2"/>
        <end position="77"/>
    </location>
</feature>
<dbReference type="InterPro" id="IPR035901">
    <property type="entry name" value="GIY-YIG_endonuc_sf"/>
</dbReference>
<proteinExistence type="inferred from homology"/>
<dbReference type="PROSITE" id="PS50164">
    <property type="entry name" value="GIY_YIG"/>
    <property type="match status" value="1"/>
</dbReference>
<keyword evidence="3" id="KW-0540">Nuclease</keyword>
<evidence type="ECO:0000259" key="2">
    <source>
        <dbReference type="PROSITE" id="PS50164"/>
    </source>
</evidence>
<dbReference type="RefSeq" id="WP_128525030.1">
    <property type="nucleotide sequence ID" value="NZ_CANLVY010000012.1"/>
</dbReference>
<dbReference type="PANTHER" id="PTHR34477">
    <property type="entry name" value="UPF0213 PROTEIN YHBQ"/>
    <property type="match status" value="1"/>
</dbReference>
<dbReference type="Proteomes" id="UP000287756">
    <property type="component" value="Chromosome"/>
</dbReference>
<keyword evidence="3" id="KW-0255">Endonuclease</keyword>
<dbReference type="OrthoDB" id="9807770at2"/>
<protein>
    <submittedName>
        <fullName evidence="3">Endonuclease</fullName>
    </submittedName>
</protein>
<dbReference type="InterPro" id="IPR000305">
    <property type="entry name" value="GIY-YIG_endonuc"/>
</dbReference>
<dbReference type="Gene3D" id="3.40.1440.10">
    <property type="entry name" value="GIY-YIG endonuclease"/>
    <property type="match status" value="1"/>
</dbReference>
<evidence type="ECO:0000313" key="3">
    <source>
        <dbReference type="EMBL" id="QAS52749.1"/>
    </source>
</evidence>
<dbReference type="InterPro" id="IPR050190">
    <property type="entry name" value="UPF0213_domain"/>
</dbReference>
<evidence type="ECO:0000256" key="1">
    <source>
        <dbReference type="ARBA" id="ARBA00007435"/>
    </source>
</evidence>
<gene>
    <name evidence="3" type="ORF">HLI_11350</name>
</gene>
<keyword evidence="3" id="KW-0378">Hydrolase</keyword>
<dbReference type="CDD" id="cd10456">
    <property type="entry name" value="GIY-YIG_UPF0213"/>
    <property type="match status" value="1"/>
</dbReference>
<organism evidence="3 4">
    <name type="scientific">Halobacillus litoralis</name>
    <dbReference type="NCBI Taxonomy" id="45668"/>
    <lineage>
        <taxon>Bacteria</taxon>
        <taxon>Bacillati</taxon>
        <taxon>Bacillota</taxon>
        <taxon>Bacilli</taxon>
        <taxon>Bacillales</taxon>
        <taxon>Bacillaceae</taxon>
        <taxon>Halobacillus</taxon>
    </lineage>
</organism>
<accession>A0A410MDF4</accession>
<dbReference type="KEGG" id="hli:HLI_11350"/>
<dbReference type="SUPFAM" id="SSF82771">
    <property type="entry name" value="GIY-YIG endonuclease"/>
    <property type="match status" value="1"/>
</dbReference>
<dbReference type="EMBL" id="CP026118">
    <property type="protein sequence ID" value="QAS52749.1"/>
    <property type="molecule type" value="Genomic_DNA"/>
</dbReference>
<evidence type="ECO:0000313" key="4">
    <source>
        <dbReference type="Proteomes" id="UP000287756"/>
    </source>
</evidence>
<sequence>MNKHVVYMLRCKDSSLYTGYTNNLEARLEKHRVGKGAKYTRGRGPLVLEAFQTYATKSEALQQEYRLKQMTRERKERWILNCKKGGAKEDENSKEL</sequence>
<dbReference type="Pfam" id="PF01541">
    <property type="entry name" value="GIY-YIG"/>
    <property type="match status" value="1"/>
</dbReference>
<dbReference type="SMART" id="SM00465">
    <property type="entry name" value="GIYc"/>
    <property type="match status" value="1"/>
</dbReference>
<name>A0A410MDF4_9BACI</name>